<keyword evidence="5" id="KW-1185">Reference proteome</keyword>
<feature type="compositionally biased region" description="Polar residues" evidence="1">
    <location>
        <begin position="13"/>
        <end position="27"/>
    </location>
</feature>
<dbReference type="EMBL" id="CP144521">
    <property type="protein sequence ID" value="WWC68789.1"/>
    <property type="molecule type" value="Genomic_DNA"/>
</dbReference>
<gene>
    <name evidence="3" type="ORF">I206_03078</name>
    <name evidence="4" type="ORF">I206_102724</name>
</gene>
<proteinExistence type="predicted"/>
<evidence type="ECO:0000313" key="5">
    <source>
        <dbReference type="Proteomes" id="UP000094020"/>
    </source>
</evidence>
<protein>
    <submittedName>
        <fullName evidence="3">Uncharacterized protein</fullName>
    </submittedName>
</protein>
<dbReference type="GeneID" id="30171447"/>
<reference evidence="3" key="3">
    <citation type="submission" date="2016-07" db="EMBL/GenBank/DDBJ databases">
        <title>Evolution of pathogenesis and genome organization in the Tremellales.</title>
        <authorList>
            <person name="Cuomo C."/>
            <person name="Litvintseva A."/>
            <person name="Heitman J."/>
            <person name="Chen Y."/>
            <person name="Sun S."/>
            <person name="Springer D."/>
            <person name="Dromer F."/>
            <person name="Young S."/>
            <person name="Zeng Q."/>
            <person name="Chapman S."/>
            <person name="Gujja S."/>
            <person name="Saif S."/>
            <person name="Birren B."/>
        </authorList>
    </citation>
    <scope>NUCLEOTIDE SEQUENCE</scope>
    <source>
        <strain evidence="3">CBS 10737</strain>
    </source>
</reference>
<evidence type="ECO:0000313" key="4">
    <source>
        <dbReference type="EMBL" id="WWC68789.1"/>
    </source>
</evidence>
<feature type="region of interest" description="Disordered" evidence="1">
    <location>
        <begin position="199"/>
        <end position="234"/>
    </location>
</feature>
<feature type="compositionally biased region" description="Polar residues" evidence="1">
    <location>
        <begin position="199"/>
        <end position="208"/>
    </location>
</feature>
<evidence type="ECO:0000256" key="1">
    <source>
        <dbReference type="SAM" id="MobiDB-lite"/>
    </source>
</evidence>
<dbReference type="STRING" id="1296096.A0A1B9I667"/>
<keyword evidence="2" id="KW-0812">Transmembrane</keyword>
<feature type="transmembrane region" description="Helical" evidence="2">
    <location>
        <begin position="289"/>
        <end position="313"/>
    </location>
</feature>
<dbReference type="OrthoDB" id="2565218at2759"/>
<dbReference type="EMBL" id="KI894009">
    <property type="protein sequence ID" value="OCF51014.1"/>
    <property type="molecule type" value="Genomic_DNA"/>
</dbReference>
<feature type="region of interest" description="Disordered" evidence="1">
    <location>
        <begin position="1"/>
        <end position="42"/>
    </location>
</feature>
<sequence>MKADEKDNVRSMVLSTMQARGDTTFTEDSLKRGNVKENQSGARAERMVIEFNKRQNQGSSKPIPIETQRVEVDDGGSLPTHPLRDPTGGKGQLKLSMMWETINELETSVGKMTEKCLIPAEDTSQKFCEILLDGEILGGANDSIASSFFGTPTIESIPTTFATEAGIISSTPQASATPSNRTIVPDTVSTSSIQTTALSSGSVTDFTPSTLDDSTESATATATSASQSNSGSLTDTSTIAITTTSAQNSVIINFTVQPLTSNSATTTADAAAASQDATTVSIPGQKLQVLPIGLGVFGGLAGIAILVILYVTYQRRKFKLQFRSRKLAEKASPMGISENYGLA</sequence>
<reference evidence="4" key="2">
    <citation type="submission" date="2013-07" db="EMBL/GenBank/DDBJ databases">
        <authorList>
            <consortium name="The Broad Institute Genome Sequencing Platform"/>
            <person name="Cuomo C."/>
            <person name="Litvintseva A."/>
            <person name="Chen Y."/>
            <person name="Heitman J."/>
            <person name="Sun S."/>
            <person name="Springer D."/>
            <person name="Dromer F."/>
            <person name="Young S.K."/>
            <person name="Zeng Q."/>
            <person name="Gargeya S."/>
            <person name="Fitzgerald M."/>
            <person name="Abouelleil A."/>
            <person name="Alvarado L."/>
            <person name="Berlin A.M."/>
            <person name="Chapman S.B."/>
            <person name="Dewar J."/>
            <person name="Goldberg J."/>
            <person name="Griggs A."/>
            <person name="Gujja S."/>
            <person name="Hansen M."/>
            <person name="Howarth C."/>
            <person name="Imamovic A."/>
            <person name="Larimer J."/>
            <person name="McCowan C."/>
            <person name="Murphy C."/>
            <person name="Pearson M."/>
            <person name="Priest M."/>
            <person name="Roberts A."/>
            <person name="Saif S."/>
            <person name="Shea T."/>
            <person name="Sykes S."/>
            <person name="Wortman J."/>
            <person name="Nusbaum C."/>
            <person name="Birren B."/>
        </authorList>
    </citation>
    <scope>NUCLEOTIDE SEQUENCE</scope>
    <source>
        <strain evidence="4">CBS 10737</strain>
    </source>
</reference>
<evidence type="ECO:0000256" key="2">
    <source>
        <dbReference type="SAM" id="Phobius"/>
    </source>
</evidence>
<feature type="region of interest" description="Disordered" evidence="1">
    <location>
        <begin position="72"/>
        <end position="91"/>
    </location>
</feature>
<dbReference type="KEGG" id="kpin:30171447"/>
<name>A0A1B9I667_9TREE</name>
<dbReference type="Proteomes" id="UP000094020">
    <property type="component" value="Chromosome 3"/>
</dbReference>
<reference evidence="4" key="4">
    <citation type="submission" date="2024-02" db="EMBL/GenBank/DDBJ databases">
        <title>Comparative genomics of Cryptococcus and Kwoniella reveals pathogenesis evolution and contrasting modes of karyotype evolution via chromosome fusion or intercentromeric recombination.</title>
        <authorList>
            <person name="Coelho M.A."/>
            <person name="David-Palma M."/>
            <person name="Shea T."/>
            <person name="Bowers K."/>
            <person name="McGinley-Smith S."/>
            <person name="Mohammad A.W."/>
            <person name="Gnirke A."/>
            <person name="Yurkov A.M."/>
            <person name="Nowrousian M."/>
            <person name="Sun S."/>
            <person name="Cuomo C.A."/>
            <person name="Heitman J."/>
        </authorList>
    </citation>
    <scope>NUCLEOTIDE SEQUENCE</scope>
    <source>
        <strain evidence="4">CBS 10737</strain>
    </source>
</reference>
<organism evidence="3">
    <name type="scientific">Kwoniella pini CBS 10737</name>
    <dbReference type="NCBI Taxonomy" id="1296096"/>
    <lineage>
        <taxon>Eukaryota</taxon>
        <taxon>Fungi</taxon>
        <taxon>Dikarya</taxon>
        <taxon>Basidiomycota</taxon>
        <taxon>Agaricomycotina</taxon>
        <taxon>Tremellomycetes</taxon>
        <taxon>Tremellales</taxon>
        <taxon>Cryptococcaceae</taxon>
        <taxon>Kwoniella</taxon>
    </lineage>
</organism>
<reference evidence="3" key="1">
    <citation type="submission" date="2013-07" db="EMBL/GenBank/DDBJ databases">
        <title>The Genome Sequence of Cryptococcus pinus CBS10737.</title>
        <authorList>
            <consortium name="The Broad Institute Genome Sequencing Platform"/>
            <person name="Cuomo C."/>
            <person name="Litvintseva A."/>
            <person name="Chen Y."/>
            <person name="Heitman J."/>
            <person name="Sun S."/>
            <person name="Springer D."/>
            <person name="Dromer F."/>
            <person name="Young S.K."/>
            <person name="Zeng Q."/>
            <person name="Gargeya S."/>
            <person name="Fitzgerald M."/>
            <person name="Abouelleil A."/>
            <person name="Alvarado L."/>
            <person name="Berlin A.M."/>
            <person name="Chapman S.B."/>
            <person name="Dewar J."/>
            <person name="Goldberg J."/>
            <person name="Griggs A."/>
            <person name="Gujja S."/>
            <person name="Hansen M."/>
            <person name="Howarth C."/>
            <person name="Imamovic A."/>
            <person name="Larimer J."/>
            <person name="McCowan C."/>
            <person name="Murphy C."/>
            <person name="Pearson M."/>
            <person name="Priest M."/>
            <person name="Roberts A."/>
            <person name="Saif S."/>
            <person name="Shea T."/>
            <person name="Sykes S."/>
            <person name="Wortman J."/>
            <person name="Nusbaum C."/>
            <person name="Birren B."/>
        </authorList>
    </citation>
    <scope>NUCLEOTIDE SEQUENCE [LARGE SCALE GENOMIC DNA]</scope>
    <source>
        <strain evidence="3">CBS 10737</strain>
    </source>
</reference>
<dbReference type="RefSeq" id="XP_019012233.1">
    <property type="nucleotide sequence ID" value="XM_019154830.1"/>
</dbReference>
<feature type="compositionally biased region" description="Low complexity" evidence="1">
    <location>
        <begin position="209"/>
        <end position="234"/>
    </location>
</feature>
<evidence type="ECO:0000313" key="3">
    <source>
        <dbReference type="EMBL" id="OCF51014.1"/>
    </source>
</evidence>
<accession>A0A1B9I667</accession>
<keyword evidence="2" id="KW-1133">Transmembrane helix</keyword>
<dbReference type="AlphaFoldDB" id="A0A1B9I667"/>
<keyword evidence="2" id="KW-0472">Membrane</keyword>